<keyword evidence="3" id="KW-0862">Zinc</keyword>
<dbReference type="OrthoDB" id="6352325at2759"/>
<dbReference type="GO" id="GO:0000122">
    <property type="term" value="P:negative regulation of transcription by RNA polymerase II"/>
    <property type="evidence" value="ECO:0007669"/>
    <property type="project" value="TreeGrafter"/>
</dbReference>
<dbReference type="InterPro" id="IPR050234">
    <property type="entry name" value="Nuclear_hormone_rcpt_NR1"/>
</dbReference>
<sequence>MRSVPNYDCIHDNWTFVMDNENSITVNVELMRYFRRNVNHWFKIFFHSICPQLDNDPIVLNLLTAIILFTPNRPNLIHHEAVILQQQIYTYLLKRYLLLRYGRDSESEDKLRKLLDTLPALKEVSDRHRKNCEETDPEVVPFRLLRELFDLKSRGDKQGDRDHNIHHNLLVN</sequence>
<dbReference type="AlphaFoldDB" id="A0A7R9QZ37"/>
<keyword evidence="1" id="KW-0479">Metal-binding</keyword>
<keyword evidence="6" id="KW-0804">Transcription</keyword>
<dbReference type="InterPro" id="IPR000536">
    <property type="entry name" value="Nucl_hrmn_rcpt_lig-bd"/>
</dbReference>
<dbReference type="Proteomes" id="UP000728032">
    <property type="component" value="Unassembled WGS sequence"/>
</dbReference>
<evidence type="ECO:0000256" key="2">
    <source>
        <dbReference type="ARBA" id="ARBA00022771"/>
    </source>
</evidence>
<proteinExistence type="predicted"/>
<dbReference type="PANTHER" id="PTHR24082">
    <property type="entry name" value="NUCLEAR HORMONE RECEPTOR"/>
    <property type="match status" value="1"/>
</dbReference>
<dbReference type="GO" id="GO:0000978">
    <property type="term" value="F:RNA polymerase II cis-regulatory region sequence-specific DNA binding"/>
    <property type="evidence" value="ECO:0007669"/>
    <property type="project" value="TreeGrafter"/>
</dbReference>
<keyword evidence="7" id="KW-0675">Receptor</keyword>
<dbReference type="GO" id="GO:0004879">
    <property type="term" value="F:nuclear receptor activity"/>
    <property type="evidence" value="ECO:0007669"/>
    <property type="project" value="TreeGrafter"/>
</dbReference>
<evidence type="ECO:0000259" key="8">
    <source>
        <dbReference type="PROSITE" id="PS51843"/>
    </source>
</evidence>
<dbReference type="GO" id="GO:0045944">
    <property type="term" value="P:positive regulation of transcription by RNA polymerase II"/>
    <property type="evidence" value="ECO:0007669"/>
    <property type="project" value="TreeGrafter"/>
</dbReference>
<evidence type="ECO:0000313" key="10">
    <source>
        <dbReference type="Proteomes" id="UP000728032"/>
    </source>
</evidence>
<dbReference type="PANTHER" id="PTHR24082:SF283">
    <property type="entry name" value="NUCLEAR HORMONE RECEPTOR HR96"/>
    <property type="match status" value="1"/>
</dbReference>
<dbReference type="SUPFAM" id="SSF48508">
    <property type="entry name" value="Nuclear receptor ligand-binding domain"/>
    <property type="match status" value="1"/>
</dbReference>
<evidence type="ECO:0000256" key="3">
    <source>
        <dbReference type="ARBA" id="ARBA00022833"/>
    </source>
</evidence>
<feature type="domain" description="NR LBD" evidence="8">
    <location>
        <begin position="1"/>
        <end position="154"/>
    </location>
</feature>
<dbReference type="InterPro" id="IPR035500">
    <property type="entry name" value="NHR-like_dom_sf"/>
</dbReference>
<organism evidence="9">
    <name type="scientific">Oppiella nova</name>
    <dbReference type="NCBI Taxonomy" id="334625"/>
    <lineage>
        <taxon>Eukaryota</taxon>
        <taxon>Metazoa</taxon>
        <taxon>Ecdysozoa</taxon>
        <taxon>Arthropoda</taxon>
        <taxon>Chelicerata</taxon>
        <taxon>Arachnida</taxon>
        <taxon>Acari</taxon>
        <taxon>Acariformes</taxon>
        <taxon>Sarcoptiformes</taxon>
        <taxon>Oribatida</taxon>
        <taxon>Brachypylina</taxon>
        <taxon>Oppioidea</taxon>
        <taxon>Oppiidae</taxon>
        <taxon>Oppiella</taxon>
    </lineage>
</organism>
<name>A0A7R9QZ37_9ACAR</name>
<dbReference type="EMBL" id="OC948582">
    <property type="protein sequence ID" value="CAD7663657.1"/>
    <property type="molecule type" value="Genomic_DNA"/>
</dbReference>
<keyword evidence="2" id="KW-0863">Zinc-finger</keyword>
<dbReference type="PROSITE" id="PS51843">
    <property type="entry name" value="NR_LBD"/>
    <property type="match status" value="1"/>
</dbReference>
<dbReference type="GO" id="GO:0030154">
    <property type="term" value="P:cell differentiation"/>
    <property type="evidence" value="ECO:0007669"/>
    <property type="project" value="TreeGrafter"/>
</dbReference>
<accession>A0A7R9QZ37</accession>
<evidence type="ECO:0000256" key="6">
    <source>
        <dbReference type="ARBA" id="ARBA00023163"/>
    </source>
</evidence>
<dbReference type="EMBL" id="CAJPVJ010033757">
    <property type="protein sequence ID" value="CAG2180794.1"/>
    <property type="molecule type" value="Genomic_DNA"/>
</dbReference>
<evidence type="ECO:0000256" key="1">
    <source>
        <dbReference type="ARBA" id="ARBA00022723"/>
    </source>
</evidence>
<evidence type="ECO:0000256" key="7">
    <source>
        <dbReference type="ARBA" id="ARBA00023170"/>
    </source>
</evidence>
<protein>
    <recommendedName>
        <fullName evidence="8">NR LBD domain-containing protein</fullName>
    </recommendedName>
</protein>
<keyword evidence="4" id="KW-0805">Transcription regulation</keyword>
<keyword evidence="10" id="KW-1185">Reference proteome</keyword>
<evidence type="ECO:0000256" key="5">
    <source>
        <dbReference type="ARBA" id="ARBA00023125"/>
    </source>
</evidence>
<gene>
    <name evidence="9" type="ORF">ONB1V03_LOCUS20215</name>
</gene>
<reference evidence="9" key="1">
    <citation type="submission" date="2020-11" db="EMBL/GenBank/DDBJ databases">
        <authorList>
            <person name="Tran Van P."/>
        </authorList>
    </citation>
    <scope>NUCLEOTIDE SEQUENCE</scope>
</reference>
<dbReference type="GO" id="GO:0008270">
    <property type="term" value="F:zinc ion binding"/>
    <property type="evidence" value="ECO:0007669"/>
    <property type="project" value="UniProtKB-KW"/>
</dbReference>
<evidence type="ECO:0000256" key="4">
    <source>
        <dbReference type="ARBA" id="ARBA00023015"/>
    </source>
</evidence>
<evidence type="ECO:0000313" key="9">
    <source>
        <dbReference type="EMBL" id="CAD7663657.1"/>
    </source>
</evidence>
<keyword evidence="5" id="KW-0238">DNA-binding</keyword>
<dbReference type="Gene3D" id="1.10.565.10">
    <property type="entry name" value="Retinoid X Receptor"/>
    <property type="match status" value="1"/>
</dbReference>